<name>A0A840V503_9BACT</name>
<accession>A0A840V503</accession>
<evidence type="ECO:0000313" key="2">
    <source>
        <dbReference type="EMBL" id="MBB5348819.1"/>
    </source>
</evidence>
<dbReference type="Proteomes" id="UP000539642">
    <property type="component" value="Unassembled WGS sequence"/>
</dbReference>
<dbReference type="AlphaFoldDB" id="A0A840V503"/>
<reference evidence="2 3" key="1">
    <citation type="submission" date="2020-08" db="EMBL/GenBank/DDBJ databases">
        <title>Genomic Encyclopedia of Type Strains, Phase IV (KMG-IV): sequencing the most valuable type-strain genomes for metagenomic binning, comparative biology and taxonomic classification.</title>
        <authorList>
            <person name="Goeker M."/>
        </authorList>
    </citation>
    <scope>NUCLEOTIDE SEQUENCE [LARGE SCALE GENOMIC DNA]</scope>
    <source>
        <strain evidence="2 3">DSM 28570</strain>
    </source>
</reference>
<evidence type="ECO:0000256" key="1">
    <source>
        <dbReference type="SAM" id="MobiDB-lite"/>
    </source>
</evidence>
<proteinExistence type="predicted"/>
<feature type="region of interest" description="Disordered" evidence="1">
    <location>
        <begin position="45"/>
        <end position="67"/>
    </location>
</feature>
<dbReference type="EMBL" id="JACHEO010000015">
    <property type="protein sequence ID" value="MBB5348819.1"/>
    <property type="molecule type" value="Genomic_DNA"/>
</dbReference>
<keyword evidence="3" id="KW-1185">Reference proteome</keyword>
<dbReference type="RefSeq" id="WP_183351640.1">
    <property type="nucleotide sequence ID" value="NZ_JACHEO010000015.1"/>
</dbReference>
<sequence length="67" mass="6798">MVDGPGYGLMSVASACGNSLCMTTNKTSAKDDSIADSNLAGNHRMVLAPPESGTKERLPVDLASDAG</sequence>
<gene>
    <name evidence="2" type="ORF">HNQ81_002559</name>
</gene>
<organism evidence="2 3">
    <name type="scientific">Desulfoprunum benzoelyticum</name>
    <dbReference type="NCBI Taxonomy" id="1506996"/>
    <lineage>
        <taxon>Bacteria</taxon>
        <taxon>Pseudomonadati</taxon>
        <taxon>Thermodesulfobacteriota</taxon>
        <taxon>Desulfobulbia</taxon>
        <taxon>Desulfobulbales</taxon>
        <taxon>Desulfobulbaceae</taxon>
        <taxon>Desulfoprunum</taxon>
    </lineage>
</organism>
<protein>
    <submittedName>
        <fullName evidence="2">Uncharacterized protein</fullName>
    </submittedName>
</protein>
<evidence type="ECO:0000313" key="3">
    <source>
        <dbReference type="Proteomes" id="UP000539642"/>
    </source>
</evidence>
<comment type="caution">
    <text evidence="2">The sequence shown here is derived from an EMBL/GenBank/DDBJ whole genome shotgun (WGS) entry which is preliminary data.</text>
</comment>